<comment type="caution">
    <text evidence="2">The sequence shown here is derived from an EMBL/GenBank/DDBJ whole genome shotgun (WGS) entry which is preliminary data.</text>
</comment>
<accession>A0A8J8N931</accession>
<keyword evidence="3" id="KW-1185">Reference proteome</keyword>
<gene>
    <name evidence="2" type="ORF">FGO68_gene7258</name>
</gene>
<proteinExistence type="predicted"/>
<dbReference type="Proteomes" id="UP000785679">
    <property type="component" value="Unassembled WGS sequence"/>
</dbReference>
<keyword evidence="1" id="KW-0472">Membrane</keyword>
<evidence type="ECO:0000256" key="1">
    <source>
        <dbReference type="SAM" id="Phobius"/>
    </source>
</evidence>
<dbReference type="EMBL" id="RRYP01034741">
    <property type="protein sequence ID" value="TNV70627.1"/>
    <property type="molecule type" value="Genomic_DNA"/>
</dbReference>
<dbReference type="AlphaFoldDB" id="A0A8J8N931"/>
<keyword evidence="1" id="KW-0812">Transmembrane</keyword>
<name>A0A8J8N931_HALGN</name>
<protein>
    <submittedName>
        <fullName evidence="2">Uncharacterized protein</fullName>
    </submittedName>
</protein>
<sequence>MLVELVEDELFDCVSWRECTVLVAAVSFLRRYSFLSFLVKQLLIGIGRLFTHQIGLRLVNSLGSVECFLLGLGLLALFLFLDFLGSLEYLFLPLLLVSSTPLLLLLFAINSFRSTFSKTWNLRFPLSSFLANSQEVCRSSSSETLMWSCQASQYLMEQLRGCWAIG</sequence>
<evidence type="ECO:0000313" key="2">
    <source>
        <dbReference type="EMBL" id="TNV70627.1"/>
    </source>
</evidence>
<reference evidence="2" key="1">
    <citation type="submission" date="2019-06" db="EMBL/GenBank/DDBJ databases">
        <authorList>
            <person name="Zheng W."/>
        </authorList>
    </citation>
    <scope>NUCLEOTIDE SEQUENCE</scope>
    <source>
        <strain evidence="2">QDHG01</strain>
    </source>
</reference>
<feature type="transmembrane region" description="Helical" evidence="1">
    <location>
        <begin position="62"/>
        <end position="84"/>
    </location>
</feature>
<feature type="transmembrane region" description="Helical" evidence="1">
    <location>
        <begin position="32"/>
        <end position="50"/>
    </location>
</feature>
<keyword evidence="1" id="KW-1133">Transmembrane helix</keyword>
<feature type="transmembrane region" description="Helical" evidence="1">
    <location>
        <begin position="90"/>
        <end position="109"/>
    </location>
</feature>
<evidence type="ECO:0000313" key="3">
    <source>
        <dbReference type="Proteomes" id="UP000785679"/>
    </source>
</evidence>
<organism evidence="2 3">
    <name type="scientific">Halteria grandinella</name>
    <dbReference type="NCBI Taxonomy" id="5974"/>
    <lineage>
        <taxon>Eukaryota</taxon>
        <taxon>Sar</taxon>
        <taxon>Alveolata</taxon>
        <taxon>Ciliophora</taxon>
        <taxon>Intramacronucleata</taxon>
        <taxon>Spirotrichea</taxon>
        <taxon>Stichotrichia</taxon>
        <taxon>Sporadotrichida</taxon>
        <taxon>Halteriidae</taxon>
        <taxon>Halteria</taxon>
    </lineage>
</organism>